<dbReference type="RefSeq" id="WP_089900291.1">
    <property type="nucleotide sequence ID" value="NZ_FOCI01000006.1"/>
</dbReference>
<gene>
    <name evidence="1" type="ORF">SAMN04488003_1069</name>
</gene>
<keyword evidence="2" id="KW-1185">Reference proteome</keyword>
<organism evidence="1 2">
    <name type="scientific">Loktanella fryxellensis</name>
    <dbReference type="NCBI Taxonomy" id="245187"/>
    <lineage>
        <taxon>Bacteria</taxon>
        <taxon>Pseudomonadati</taxon>
        <taxon>Pseudomonadota</taxon>
        <taxon>Alphaproteobacteria</taxon>
        <taxon>Rhodobacterales</taxon>
        <taxon>Roseobacteraceae</taxon>
        <taxon>Loktanella</taxon>
    </lineage>
</organism>
<dbReference type="AlphaFoldDB" id="A0A1H8C3B0"/>
<dbReference type="InterPro" id="IPR028994">
    <property type="entry name" value="Integrin_alpha_N"/>
</dbReference>
<dbReference type="Proteomes" id="UP000199585">
    <property type="component" value="Unassembled WGS sequence"/>
</dbReference>
<reference evidence="1 2" key="1">
    <citation type="submission" date="2016-10" db="EMBL/GenBank/DDBJ databases">
        <authorList>
            <person name="de Groot N.N."/>
        </authorList>
    </citation>
    <scope>NUCLEOTIDE SEQUENCE [LARGE SCALE GENOMIC DNA]</scope>
    <source>
        <strain evidence="1 2">DSM 16213</strain>
    </source>
</reference>
<evidence type="ECO:0008006" key="3">
    <source>
        <dbReference type="Google" id="ProtNLM"/>
    </source>
</evidence>
<proteinExistence type="predicted"/>
<dbReference type="PROSITE" id="PS51257">
    <property type="entry name" value="PROKAR_LIPOPROTEIN"/>
    <property type="match status" value="1"/>
</dbReference>
<evidence type="ECO:0000313" key="1">
    <source>
        <dbReference type="EMBL" id="SEM88567.1"/>
    </source>
</evidence>
<sequence length="248" mass="26456">MVAHRASWWSVGLGLAALFACGTGTMAATDVIAGARLTHPTDRYPHNVLGDIPGYAALEVTLTDGTLLRLVLPPDRVFEDIAPRLADIDGDARPEVVTVESDQRLGARLTAWTVVPGADGTLGIALRAAGDFIGTRFRWLAIVGIADFDRDGTPEVAYVDRPHVAQQLVIVRLSGERFVPVMRLDGVSNHRIGDSAITGGVRDCGVGPELWLPTADWRRVVRIAWRDDTWTVADAGAMSASGAALPGC</sequence>
<dbReference type="OrthoDB" id="58662at2"/>
<dbReference type="STRING" id="245187.SAMN04488003_1069"/>
<accession>A0A1H8C3B0</accession>
<dbReference type="EMBL" id="FOCI01000006">
    <property type="protein sequence ID" value="SEM88567.1"/>
    <property type="molecule type" value="Genomic_DNA"/>
</dbReference>
<evidence type="ECO:0000313" key="2">
    <source>
        <dbReference type="Proteomes" id="UP000199585"/>
    </source>
</evidence>
<name>A0A1H8C3B0_9RHOB</name>
<protein>
    <recommendedName>
        <fullName evidence="3">Repeat domain-containing protein</fullName>
    </recommendedName>
</protein>
<dbReference type="SUPFAM" id="SSF69318">
    <property type="entry name" value="Integrin alpha N-terminal domain"/>
    <property type="match status" value="1"/>
</dbReference>